<name>A0AAD8IAB1_9APIA</name>
<evidence type="ECO:0000313" key="3">
    <source>
        <dbReference type="Proteomes" id="UP001237642"/>
    </source>
</evidence>
<dbReference type="AlphaFoldDB" id="A0AAD8IAB1"/>
<evidence type="ECO:0000313" key="2">
    <source>
        <dbReference type="EMBL" id="KAK1381755.1"/>
    </source>
</evidence>
<keyword evidence="1" id="KW-0472">Membrane</keyword>
<keyword evidence="1" id="KW-1133">Transmembrane helix</keyword>
<comment type="caution">
    <text evidence="2">The sequence shown here is derived from an EMBL/GenBank/DDBJ whole genome shotgun (WGS) entry which is preliminary data.</text>
</comment>
<accession>A0AAD8IAB1</accession>
<dbReference type="Proteomes" id="UP001237642">
    <property type="component" value="Unassembled WGS sequence"/>
</dbReference>
<proteinExistence type="predicted"/>
<evidence type="ECO:0000256" key="1">
    <source>
        <dbReference type="SAM" id="Phobius"/>
    </source>
</evidence>
<sequence length="746" mass="84348">MLSHSYATDSQTKSADLAATIISAVSPAQIADACAAVESFLTKRTPEQNKYFFTITFPTLICKLFGFEDSPSRKPNADRLSQVKYVFPMERLPEWMRFMFRNEREVSVLSELCPLFRGRVSSNAGCLNEVRLNVFEYYMFWFAYYPVCKGNSESYETVKVMSSESKRFRFENWAYSIPVFAQAKRGRGEQKSECSLYVKLLYAYLKEYVTVSELSSYQPYRSSLLHYSAGYDDLNAEKAEFLVYTLIHFWLVDNDFSPLPVNVCKSFGLNFSFRTVLGETPPTAGLGEIVNVFVKYLNLISMNLTDGLDKVASTESPRWSRSGSVDVAKVGDVGICSVGSWNALVKRPLYRFILRTFIYCPMETSIKNASQVFSLWINYIEPWNISFEDFSGLDATAGVSSDGTKKEAQSLSSGYSSSWQGFVLVNYLFYSSLVMHFLGFAHKFLHTDTEAIVQMVSKVLSILTSSTELINLIKNVDTVFHSKPCGSSKSIQNNLYRFVPSIREQLQDWEDGLCESDADGSFLHENWNKDLQLFSDGDDGGQQLLQLFVLRAESELQSVLGDNRAHNMACLDSIKAQMGCLFGDSTPKNVHVIPETRENKHPRAEIFNPRMTGKRKQTSMKYKDWSKRPISSDEIAWLAKILVILSCWLNEKLGLNQSETTDNEGPAWSYVEVSGETRNVSGPADTMKVVFWSIASWLISVIGATLKLMRDHGMKVNLRILASKKIVMVLLMVVAFRVLKKAVSKP</sequence>
<reference evidence="2" key="2">
    <citation type="submission" date="2023-05" db="EMBL/GenBank/DDBJ databases">
        <authorList>
            <person name="Schelkunov M.I."/>
        </authorList>
    </citation>
    <scope>NUCLEOTIDE SEQUENCE</scope>
    <source>
        <strain evidence="2">Hsosn_3</strain>
        <tissue evidence="2">Leaf</tissue>
    </source>
</reference>
<feature type="transmembrane region" description="Helical" evidence="1">
    <location>
        <begin position="689"/>
        <end position="709"/>
    </location>
</feature>
<reference evidence="2" key="1">
    <citation type="submission" date="2023-02" db="EMBL/GenBank/DDBJ databases">
        <title>Genome of toxic invasive species Heracleum sosnowskyi carries increased number of genes despite the absence of recent whole-genome duplications.</title>
        <authorList>
            <person name="Schelkunov M."/>
            <person name="Shtratnikova V."/>
            <person name="Makarenko M."/>
            <person name="Klepikova A."/>
            <person name="Omelchenko D."/>
            <person name="Novikova G."/>
            <person name="Obukhova E."/>
            <person name="Bogdanov V."/>
            <person name="Penin A."/>
            <person name="Logacheva M."/>
        </authorList>
    </citation>
    <scope>NUCLEOTIDE SEQUENCE</scope>
    <source>
        <strain evidence="2">Hsosn_3</strain>
        <tissue evidence="2">Leaf</tissue>
    </source>
</reference>
<keyword evidence="3" id="KW-1185">Reference proteome</keyword>
<feature type="transmembrane region" description="Helical" evidence="1">
    <location>
        <begin position="721"/>
        <end position="739"/>
    </location>
</feature>
<gene>
    <name evidence="2" type="ORF">POM88_019490</name>
</gene>
<keyword evidence="1" id="KW-0812">Transmembrane</keyword>
<dbReference type="EMBL" id="JAUIZM010000005">
    <property type="protein sequence ID" value="KAK1381755.1"/>
    <property type="molecule type" value="Genomic_DNA"/>
</dbReference>
<dbReference type="PANTHER" id="PTHR31801:SF1">
    <property type="entry name" value="SPHINGOMYELIN PHOSPHODIESTERASE"/>
    <property type="match status" value="1"/>
</dbReference>
<organism evidence="2 3">
    <name type="scientific">Heracleum sosnowskyi</name>
    <dbReference type="NCBI Taxonomy" id="360622"/>
    <lineage>
        <taxon>Eukaryota</taxon>
        <taxon>Viridiplantae</taxon>
        <taxon>Streptophyta</taxon>
        <taxon>Embryophyta</taxon>
        <taxon>Tracheophyta</taxon>
        <taxon>Spermatophyta</taxon>
        <taxon>Magnoliopsida</taxon>
        <taxon>eudicotyledons</taxon>
        <taxon>Gunneridae</taxon>
        <taxon>Pentapetalae</taxon>
        <taxon>asterids</taxon>
        <taxon>campanulids</taxon>
        <taxon>Apiales</taxon>
        <taxon>Apiaceae</taxon>
        <taxon>Apioideae</taxon>
        <taxon>apioid superclade</taxon>
        <taxon>Tordylieae</taxon>
        <taxon>Tordyliinae</taxon>
        <taxon>Heracleum</taxon>
    </lineage>
</organism>
<protein>
    <submittedName>
        <fullName evidence="2">Altered inheritance of mitochondria protein 24, mitochondrial</fullName>
    </submittedName>
</protein>
<dbReference type="PANTHER" id="PTHR31801">
    <property type="entry name" value="ALTERED INHERITANCE OF MITOCHONDRIA PROTEIN 24, MITOCHONDRIAL"/>
    <property type="match status" value="1"/>
</dbReference>